<organism evidence="2 3">
    <name type="scientific">Plasmodiophora brassicae</name>
    <name type="common">Clubroot disease agent</name>
    <dbReference type="NCBI Taxonomy" id="37360"/>
    <lineage>
        <taxon>Eukaryota</taxon>
        <taxon>Sar</taxon>
        <taxon>Rhizaria</taxon>
        <taxon>Endomyxa</taxon>
        <taxon>Phytomyxea</taxon>
        <taxon>Plasmodiophorida</taxon>
        <taxon>Plasmodiophoridae</taxon>
        <taxon>Plasmodiophora</taxon>
    </lineage>
</organism>
<evidence type="ECO:0000313" key="3">
    <source>
        <dbReference type="Proteomes" id="UP000290189"/>
    </source>
</evidence>
<dbReference type="Proteomes" id="UP000290189">
    <property type="component" value="Unassembled WGS sequence"/>
</dbReference>
<keyword evidence="2" id="KW-0496">Mitochondrion</keyword>
<sequence length="166" mass="17117">MATMQVVMYTLTSRSPQLACPGRQLMSKVAGAMAVEDAGAPVPQTTWTCTATGHVADDARVARAPPPPPPSSRLCKVTEGPPTSGATAGRCTRLATTDPERSTPRIASKLTISSVITSDVSSPPTMSLEQQDKGACSAYYGARCRPDITSPAGLDVAGRSPRASGT</sequence>
<evidence type="ECO:0000313" key="2">
    <source>
        <dbReference type="EMBL" id="SPQ93156.1"/>
    </source>
</evidence>
<dbReference type="EMBL" id="OVEO01000001">
    <property type="protein sequence ID" value="SPQ93156.1"/>
    <property type="molecule type" value="Genomic_DNA"/>
</dbReference>
<gene>
    <name evidence="2" type="ORF">PLBR_LOCUS371</name>
</gene>
<feature type="region of interest" description="Disordered" evidence="1">
    <location>
        <begin position="60"/>
        <end position="90"/>
    </location>
</feature>
<accession>A0A3P3XYX4</accession>
<proteinExistence type="predicted"/>
<reference evidence="2 3" key="1">
    <citation type="submission" date="2018-03" db="EMBL/GenBank/DDBJ databases">
        <authorList>
            <person name="Fogelqvist J."/>
        </authorList>
    </citation>
    <scope>NUCLEOTIDE SEQUENCE [LARGE SCALE GENOMIC DNA]</scope>
</reference>
<evidence type="ECO:0000256" key="1">
    <source>
        <dbReference type="SAM" id="MobiDB-lite"/>
    </source>
</evidence>
<geneLocation type="mitochondrion" evidence="2"/>
<dbReference type="AlphaFoldDB" id="A0A3P3XYX4"/>
<protein>
    <submittedName>
        <fullName evidence="2">Uncharacterized protein</fullName>
    </submittedName>
</protein>
<name>A0A3P3XYX4_PLABS</name>